<dbReference type="PATRIC" id="fig|84022.5.peg.3051"/>
<organism evidence="2 3">
    <name type="scientific">Clostridium aceticum</name>
    <dbReference type="NCBI Taxonomy" id="84022"/>
    <lineage>
        <taxon>Bacteria</taxon>
        <taxon>Bacillati</taxon>
        <taxon>Bacillota</taxon>
        <taxon>Clostridia</taxon>
        <taxon>Eubacteriales</taxon>
        <taxon>Clostridiaceae</taxon>
        <taxon>Clostridium</taxon>
    </lineage>
</organism>
<proteinExistence type="predicted"/>
<protein>
    <submittedName>
        <fullName evidence="2">Abortive infection protein</fullName>
    </submittedName>
</protein>
<dbReference type="Proteomes" id="UP000035704">
    <property type="component" value="Chromosome"/>
</dbReference>
<dbReference type="GO" id="GO:0080120">
    <property type="term" value="P:CAAX-box protein maturation"/>
    <property type="evidence" value="ECO:0007669"/>
    <property type="project" value="UniProtKB-ARBA"/>
</dbReference>
<dbReference type="Pfam" id="PF02517">
    <property type="entry name" value="Rce1-like"/>
    <property type="match status" value="1"/>
</dbReference>
<dbReference type="EMBL" id="CP009687">
    <property type="protein sequence ID" value="AKL95045.1"/>
    <property type="molecule type" value="Genomic_DNA"/>
</dbReference>
<evidence type="ECO:0000259" key="1">
    <source>
        <dbReference type="Pfam" id="PF02517"/>
    </source>
</evidence>
<dbReference type="KEGG" id="cace:CACET_c15960"/>
<dbReference type="AlphaFoldDB" id="A0A0D8ICA6"/>
<sequence>MEVKKPLWNLDIILVALSISIINIGLTSFTQDKLNENVVGKLLTDAVIIIITGFIGKYFISKVGFPLWWNRDTSISLAKQLFVLIALGLLIIIPNTLMYYLNQDLVATVPWIDFANFKEIVLVSLRAGLHEEILFRLFVFTTVTYLANKEIDSQKKSMILGMIISSLLFGLMHGGMNIFVIAYGVILAYVYYKNGLIPAIIIHFFADAIPWTLLYIINK</sequence>
<feature type="domain" description="CAAX prenyl protease 2/Lysostaphin resistance protein A-like" evidence="1">
    <location>
        <begin position="119"/>
        <end position="209"/>
    </location>
</feature>
<evidence type="ECO:0000313" key="3">
    <source>
        <dbReference type="Proteomes" id="UP000035704"/>
    </source>
</evidence>
<dbReference type="STRING" id="84022.CACET_c15960"/>
<reference evidence="2 3" key="1">
    <citation type="submission" date="2014-10" db="EMBL/GenBank/DDBJ databases">
        <title>Genome sequence of Clostridium aceticum DSM 1496.</title>
        <authorList>
            <person name="Poehlein A."/>
            <person name="Schiel-Bengelsdorf B."/>
            <person name="Gottschalk G."/>
            <person name="Duerre P."/>
            <person name="Daniel R."/>
        </authorList>
    </citation>
    <scope>NUCLEOTIDE SEQUENCE [LARGE SCALE GENOMIC DNA]</scope>
    <source>
        <strain evidence="2 3">DSM 1496</strain>
    </source>
</reference>
<gene>
    <name evidence="2" type="ORF">CACET_c15960</name>
</gene>
<dbReference type="GO" id="GO:0004175">
    <property type="term" value="F:endopeptidase activity"/>
    <property type="evidence" value="ECO:0007669"/>
    <property type="project" value="UniProtKB-ARBA"/>
</dbReference>
<keyword evidence="3" id="KW-1185">Reference proteome</keyword>
<dbReference type="RefSeq" id="WP_044823787.1">
    <property type="nucleotide sequence ID" value="NZ_CP009687.1"/>
</dbReference>
<dbReference type="InterPro" id="IPR003675">
    <property type="entry name" value="Rce1/LyrA-like_dom"/>
</dbReference>
<evidence type="ECO:0000313" key="2">
    <source>
        <dbReference type="EMBL" id="AKL95045.1"/>
    </source>
</evidence>
<name>A0A0D8ICA6_9CLOT</name>
<accession>A0A0D8ICA6</accession>
<dbReference type="OrthoDB" id="1953335at2"/>